<dbReference type="EMBL" id="JBHSPH010000002">
    <property type="protein sequence ID" value="MFC5862046.1"/>
    <property type="molecule type" value="Genomic_DNA"/>
</dbReference>
<gene>
    <name evidence="2" type="ORF">ACFPT7_07060</name>
</gene>
<protein>
    <submittedName>
        <fullName evidence="2">TrbG/VirB9 family P-type conjugative transfer protein</fullName>
    </submittedName>
</protein>
<keyword evidence="3" id="KW-1185">Reference proteome</keyword>
<comment type="caution">
    <text evidence="2">The sequence shown here is derived from an EMBL/GenBank/DDBJ whole genome shotgun (WGS) entry which is preliminary data.</text>
</comment>
<dbReference type="RefSeq" id="WP_263338077.1">
    <property type="nucleotide sequence ID" value="NZ_JAGSYH010000004.1"/>
</dbReference>
<feature type="chain" id="PRO_5046753465" evidence="1">
    <location>
        <begin position="19"/>
        <end position="281"/>
    </location>
</feature>
<sequence length="281" mass="31029">MKVIATIAIGAFSLVAAAQTTTFPETPHIHTTLNHFTVIDPGEPISMFAIADHSSFAIERSGDKLFVEPLRENAATNLFIWTTTRQLIYEIDPAGDLSKMDMLVRIPPSAHTAQQSAVTASLSAENRRQLSMQEEDEALMRSENITLDDQKQHPGEIAVRIEEVLRSKDQLVIRFSLRNQSTDPFRVNTPDVFQPRPTEIPISLLSLRDHQLNQQTASRFKATKGSPIDVIQAKVLIPNLEPGQATTGIITISGSEQSAPTLYELDFGSFQNNALTAEVVL</sequence>
<name>A0ABW1ECL8_9BACT</name>
<accession>A0ABW1ECL8</accession>
<reference evidence="3" key="1">
    <citation type="journal article" date="2019" name="Int. J. Syst. Evol. Microbiol.">
        <title>The Global Catalogue of Microorganisms (GCM) 10K type strain sequencing project: providing services to taxonomists for standard genome sequencing and annotation.</title>
        <authorList>
            <consortium name="The Broad Institute Genomics Platform"/>
            <consortium name="The Broad Institute Genome Sequencing Center for Infectious Disease"/>
            <person name="Wu L."/>
            <person name="Ma J."/>
        </authorList>
    </citation>
    <scope>NUCLEOTIDE SEQUENCE [LARGE SCALE GENOMIC DNA]</scope>
    <source>
        <strain evidence="3">JCM 4087</strain>
    </source>
</reference>
<evidence type="ECO:0000256" key="1">
    <source>
        <dbReference type="SAM" id="SignalP"/>
    </source>
</evidence>
<keyword evidence="1" id="KW-0732">Signal</keyword>
<feature type="signal peptide" evidence="1">
    <location>
        <begin position="1"/>
        <end position="18"/>
    </location>
</feature>
<organism evidence="2 3">
    <name type="scientific">Acidicapsa dinghuensis</name>
    <dbReference type="NCBI Taxonomy" id="2218256"/>
    <lineage>
        <taxon>Bacteria</taxon>
        <taxon>Pseudomonadati</taxon>
        <taxon>Acidobacteriota</taxon>
        <taxon>Terriglobia</taxon>
        <taxon>Terriglobales</taxon>
        <taxon>Acidobacteriaceae</taxon>
        <taxon>Acidicapsa</taxon>
    </lineage>
</organism>
<proteinExistence type="predicted"/>
<evidence type="ECO:0000313" key="3">
    <source>
        <dbReference type="Proteomes" id="UP001596091"/>
    </source>
</evidence>
<dbReference type="Proteomes" id="UP001596091">
    <property type="component" value="Unassembled WGS sequence"/>
</dbReference>
<evidence type="ECO:0000313" key="2">
    <source>
        <dbReference type="EMBL" id="MFC5862046.1"/>
    </source>
</evidence>